<dbReference type="EMBL" id="GBXM01024746">
    <property type="protein sequence ID" value="JAH83831.1"/>
    <property type="molecule type" value="Transcribed_RNA"/>
</dbReference>
<reference evidence="1" key="2">
    <citation type="journal article" date="2015" name="Fish Shellfish Immunol.">
        <title>Early steps in the European eel (Anguilla anguilla)-Vibrio vulnificus interaction in the gills: Role of the RtxA13 toxin.</title>
        <authorList>
            <person name="Callol A."/>
            <person name="Pajuelo D."/>
            <person name="Ebbesson L."/>
            <person name="Teles M."/>
            <person name="MacKenzie S."/>
            <person name="Amaro C."/>
        </authorList>
    </citation>
    <scope>NUCLEOTIDE SEQUENCE</scope>
</reference>
<proteinExistence type="predicted"/>
<evidence type="ECO:0000313" key="1">
    <source>
        <dbReference type="EMBL" id="JAH83831.1"/>
    </source>
</evidence>
<protein>
    <submittedName>
        <fullName evidence="1">Uncharacterized protein</fullName>
    </submittedName>
</protein>
<reference evidence="1" key="1">
    <citation type="submission" date="2014-11" db="EMBL/GenBank/DDBJ databases">
        <authorList>
            <person name="Amaro Gonzalez C."/>
        </authorList>
    </citation>
    <scope>NUCLEOTIDE SEQUENCE</scope>
</reference>
<sequence length="37" mass="4592">MLQSCEQTQGWDLNYSSKQKWERNKRDKKHKKTYFGN</sequence>
<name>A0A0E9W0J4_ANGAN</name>
<organism evidence="1">
    <name type="scientific">Anguilla anguilla</name>
    <name type="common">European freshwater eel</name>
    <name type="synonym">Muraena anguilla</name>
    <dbReference type="NCBI Taxonomy" id="7936"/>
    <lineage>
        <taxon>Eukaryota</taxon>
        <taxon>Metazoa</taxon>
        <taxon>Chordata</taxon>
        <taxon>Craniata</taxon>
        <taxon>Vertebrata</taxon>
        <taxon>Euteleostomi</taxon>
        <taxon>Actinopterygii</taxon>
        <taxon>Neopterygii</taxon>
        <taxon>Teleostei</taxon>
        <taxon>Anguilliformes</taxon>
        <taxon>Anguillidae</taxon>
        <taxon>Anguilla</taxon>
    </lineage>
</organism>
<accession>A0A0E9W0J4</accession>
<dbReference type="AlphaFoldDB" id="A0A0E9W0J4"/>